<dbReference type="EMBL" id="JARK01000699">
    <property type="protein sequence ID" value="EYC35253.1"/>
    <property type="molecule type" value="Genomic_DNA"/>
</dbReference>
<keyword evidence="3" id="KW-1185">Reference proteome</keyword>
<accession>A0A016W8B3</accession>
<gene>
    <name evidence="2" type="primary">Acey_s1099.g3602</name>
    <name evidence="2" type="ORF">Y032_1099g3602</name>
</gene>
<protein>
    <submittedName>
        <fullName evidence="2">Uncharacterized protein</fullName>
    </submittedName>
</protein>
<dbReference type="OrthoDB" id="10541518at2759"/>
<sequence length="139" mass="15664">MYCHLTSEQFIDKYGDYCAALQDAVPILEKLDTILDAIEEEFKRRQLPLPGFMSTTPATSEAPSLDSPNPKLGQRNDISMPVPFLNEQVTLPHHGTSTIDHSSRSLCNFVDASLFSKVDLPLFSGSILDFQEFWERFPP</sequence>
<organism evidence="2 3">
    <name type="scientific">Ancylostoma ceylanicum</name>
    <dbReference type="NCBI Taxonomy" id="53326"/>
    <lineage>
        <taxon>Eukaryota</taxon>
        <taxon>Metazoa</taxon>
        <taxon>Ecdysozoa</taxon>
        <taxon>Nematoda</taxon>
        <taxon>Chromadorea</taxon>
        <taxon>Rhabditida</taxon>
        <taxon>Rhabditina</taxon>
        <taxon>Rhabditomorpha</taxon>
        <taxon>Strongyloidea</taxon>
        <taxon>Ancylostomatidae</taxon>
        <taxon>Ancylostomatinae</taxon>
        <taxon>Ancylostoma</taxon>
    </lineage>
</organism>
<evidence type="ECO:0000256" key="1">
    <source>
        <dbReference type="SAM" id="MobiDB-lite"/>
    </source>
</evidence>
<reference evidence="3" key="1">
    <citation type="journal article" date="2015" name="Nat. Genet.">
        <title>The genome and transcriptome of the zoonotic hookworm Ancylostoma ceylanicum identify infection-specific gene families.</title>
        <authorList>
            <person name="Schwarz E.M."/>
            <person name="Hu Y."/>
            <person name="Antoshechkin I."/>
            <person name="Miller M.M."/>
            <person name="Sternberg P.W."/>
            <person name="Aroian R.V."/>
        </authorList>
    </citation>
    <scope>NUCLEOTIDE SEQUENCE</scope>
    <source>
        <strain evidence="3">HY135</strain>
    </source>
</reference>
<dbReference type="Proteomes" id="UP000024635">
    <property type="component" value="Unassembled WGS sequence"/>
</dbReference>
<evidence type="ECO:0000313" key="3">
    <source>
        <dbReference type="Proteomes" id="UP000024635"/>
    </source>
</evidence>
<proteinExistence type="predicted"/>
<feature type="compositionally biased region" description="Polar residues" evidence="1">
    <location>
        <begin position="53"/>
        <end position="62"/>
    </location>
</feature>
<evidence type="ECO:0000313" key="2">
    <source>
        <dbReference type="EMBL" id="EYC35253.1"/>
    </source>
</evidence>
<feature type="region of interest" description="Disordered" evidence="1">
    <location>
        <begin position="49"/>
        <end position="77"/>
    </location>
</feature>
<name>A0A016W8B3_9BILA</name>
<comment type="caution">
    <text evidence="2">The sequence shown here is derived from an EMBL/GenBank/DDBJ whole genome shotgun (WGS) entry which is preliminary data.</text>
</comment>
<dbReference type="AlphaFoldDB" id="A0A016W8B3"/>